<dbReference type="Proteomes" id="UP001214576">
    <property type="component" value="Unassembled WGS sequence"/>
</dbReference>
<reference evidence="1" key="1">
    <citation type="submission" date="2022-03" db="EMBL/GenBank/DDBJ databases">
        <title>Genomic analyses of argali, domestic sheep and their hybrids provide insights into chromosomal evolution, heterosis and genetic basis of agronomic traits.</title>
        <authorList>
            <person name="Li M."/>
        </authorList>
    </citation>
    <scope>NUCLEOTIDE SEQUENCE</scope>
    <source>
        <strain evidence="1">CAU-MHL-2022a</strain>
        <tissue evidence="1">Skin</tissue>
    </source>
</reference>
<accession>A0AAD4U197</accession>
<proteinExistence type="predicted"/>
<protein>
    <submittedName>
        <fullName evidence="1">Uncharacterized protein</fullName>
    </submittedName>
</protein>
<evidence type="ECO:0000313" key="1">
    <source>
        <dbReference type="EMBL" id="KAI4537962.1"/>
    </source>
</evidence>
<name>A0AAD4U197_OVIAM</name>
<sequence length="251" mass="28860">MDSLFSTGDSLRRRQPKRPLASDLSVVHPIMKCLPTHKKLFVKNNLRSKNTRAFNWFGNCLPLHVSHTVIFGTGESEVRFMTYVGLEFWFAGAAFGFLELECHFLEAELHFSWYFLPYEKNVNESEDLHQRKISPQSLSAVGKQTTTKPKLSRNHGLGNFHAVIETCANILNDSHIGEMQDARWEHSVKDMETNGMFYVQGPPISPPQRKANAYHSDVEERKVRFVFESGHIIHMHFASTSQVLFKHLAMR</sequence>
<comment type="caution">
    <text evidence="1">The sequence shown here is derived from an EMBL/GenBank/DDBJ whole genome shotgun (WGS) entry which is preliminary data.</text>
</comment>
<keyword evidence="2" id="KW-1185">Reference proteome</keyword>
<dbReference type="AlphaFoldDB" id="A0AAD4U197"/>
<organism evidence="1 2">
    <name type="scientific">Ovis ammon polii</name>
    <dbReference type="NCBI Taxonomy" id="230172"/>
    <lineage>
        <taxon>Eukaryota</taxon>
        <taxon>Metazoa</taxon>
        <taxon>Chordata</taxon>
        <taxon>Craniata</taxon>
        <taxon>Vertebrata</taxon>
        <taxon>Euteleostomi</taxon>
        <taxon>Mammalia</taxon>
        <taxon>Eutheria</taxon>
        <taxon>Laurasiatheria</taxon>
        <taxon>Artiodactyla</taxon>
        <taxon>Ruminantia</taxon>
        <taxon>Pecora</taxon>
        <taxon>Bovidae</taxon>
        <taxon>Caprinae</taxon>
        <taxon>Ovis</taxon>
    </lineage>
</organism>
<dbReference type="EMBL" id="JAKZEL010000013">
    <property type="protein sequence ID" value="KAI4537962.1"/>
    <property type="molecule type" value="Genomic_DNA"/>
</dbReference>
<gene>
    <name evidence="1" type="ORF">MG293_011365</name>
</gene>
<evidence type="ECO:0000313" key="2">
    <source>
        <dbReference type="Proteomes" id="UP001214576"/>
    </source>
</evidence>